<evidence type="ECO:0000313" key="6">
    <source>
        <dbReference type="EMBL" id="AEH60405.1"/>
    </source>
</evidence>
<dbReference type="PANTHER" id="PTHR10956:SF0">
    <property type="entry name" value="60S RIBOSOMAL PROTEIN L31"/>
    <property type="match status" value="1"/>
</dbReference>
<evidence type="ECO:0000313" key="7">
    <source>
        <dbReference type="Proteomes" id="UP000006622"/>
    </source>
</evidence>
<name>F7XQ44_METZD</name>
<evidence type="ECO:0000256" key="5">
    <source>
        <dbReference type="HAMAP-Rule" id="MF_00410"/>
    </source>
</evidence>
<dbReference type="InterPro" id="IPR020052">
    <property type="entry name" value="Ribosomal_eL31_CS"/>
</dbReference>
<dbReference type="RefSeq" id="WP_013897844.1">
    <property type="nucleotide sequence ID" value="NC_015676.1"/>
</dbReference>
<dbReference type="InterPro" id="IPR023621">
    <property type="entry name" value="Ribosomal_eL31_dom_sf"/>
</dbReference>
<dbReference type="KEGG" id="mzh:Mzhil_0535"/>
<dbReference type="PROSITE" id="PS01144">
    <property type="entry name" value="RIBOSOMAL_L31E"/>
    <property type="match status" value="1"/>
</dbReference>
<proteinExistence type="inferred from homology"/>
<dbReference type="OrthoDB" id="10127at2157"/>
<dbReference type="CDD" id="cd00463">
    <property type="entry name" value="Ribosomal_L31e"/>
    <property type="match status" value="1"/>
</dbReference>
<keyword evidence="7" id="KW-1185">Reference proteome</keyword>
<dbReference type="AlphaFoldDB" id="F7XQ44"/>
<dbReference type="STRING" id="679901.Mzhil_0535"/>
<dbReference type="Gene3D" id="3.10.440.10">
    <property type="match status" value="1"/>
</dbReference>
<comment type="similarity">
    <text evidence="1 5">Belongs to the eukaryotic ribosomal protein eL31 family.</text>
</comment>
<evidence type="ECO:0000256" key="1">
    <source>
        <dbReference type="ARBA" id="ARBA00010808"/>
    </source>
</evidence>
<dbReference type="HAMAP" id="MF_00410">
    <property type="entry name" value="Ribosomal_eL31"/>
    <property type="match status" value="1"/>
</dbReference>
<dbReference type="NCBIfam" id="NF002258">
    <property type="entry name" value="PRK01192.1-1"/>
    <property type="match status" value="1"/>
</dbReference>
<gene>
    <name evidence="5" type="primary">rpl31e</name>
    <name evidence="6" type="ordered locus">Mzhil_0535</name>
</gene>
<evidence type="ECO:0000256" key="3">
    <source>
        <dbReference type="ARBA" id="ARBA00023274"/>
    </source>
</evidence>
<dbReference type="InterPro" id="IPR000054">
    <property type="entry name" value="Ribosomal_eL31"/>
</dbReference>
<protein>
    <recommendedName>
        <fullName evidence="4 5">Large ribosomal subunit protein eL31</fullName>
    </recommendedName>
</protein>
<dbReference type="SUPFAM" id="SSF54575">
    <property type="entry name" value="Ribosomal protein L31e"/>
    <property type="match status" value="1"/>
</dbReference>
<dbReference type="Pfam" id="PF01198">
    <property type="entry name" value="Ribosomal_L31e"/>
    <property type="match status" value="1"/>
</dbReference>
<accession>F7XQ44</accession>
<dbReference type="SMART" id="SM01380">
    <property type="entry name" value="Ribosomal_L31e"/>
    <property type="match status" value="1"/>
</dbReference>
<dbReference type="PANTHER" id="PTHR10956">
    <property type="entry name" value="60S RIBOSOMAL PROTEIN L31"/>
    <property type="match status" value="1"/>
</dbReference>
<evidence type="ECO:0000256" key="4">
    <source>
        <dbReference type="ARBA" id="ARBA00035230"/>
    </source>
</evidence>
<dbReference type="HOGENOM" id="CLU_112570_3_2_2"/>
<dbReference type="EMBL" id="CP002101">
    <property type="protein sequence ID" value="AEH60405.1"/>
    <property type="molecule type" value="Genomic_DNA"/>
</dbReference>
<dbReference type="GeneID" id="10822144"/>
<keyword evidence="3 5" id="KW-0687">Ribonucleoprotein</keyword>
<keyword evidence="2 5" id="KW-0689">Ribosomal protein</keyword>
<dbReference type="GO" id="GO:0022625">
    <property type="term" value="C:cytosolic large ribosomal subunit"/>
    <property type="evidence" value="ECO:0007669"/>
    <property type="project" value="TreeGrafter"/>
</dbReference>
<evidence type="ECO:0000256" key="2">
    <source>
        <dbReference type="ARBA" id="ARBA00022980"/>
    </source>
</evidence>
<organism evidence="6 7">
    <name type="scientific">Methanosalsum zhilinae (strain DSM 4017 / NBRC 107636 / OCM 62 / WeN5)</name>
    <name type="common">Methanohalophilus zhilinae</name>
    <dbReference type="NCBI Taxonomy" id="679901"/>
    <lineage>
        <taxon>Archaea</taxon>
        <taxon>Methanobacteriati</taxon>
        <taxon>Methanobacteriota</taxon>
        <taxon>Stenosarchaea group</taxon>
        <taxon>Methanomicrobia</taxon>
        <taxon>Methanosarcinales</taxon>
        <taxon>Methanosarcinaceae</taxon>
        <taxon>Methanosalsum</taxon>
    </lineage>
</organism>
<dbReference type="Proteomes" id="UP000006622">
    <property type="component" value="Chromosome"/>
</dbReference>
<reference evidence="6 7" key="1">
    <citation type="submission" date="2010-07" db="EMBL/GenBank/DDBJ databases">
        <title>The complete genome of Methanosalsum zhilinae DSM 4017.</title>
        <authorList>
            <consortium name="US DOE Joint Genome Institute (JGI-PGF)"/>
            <person name="Lucas S."/>
            <person name="Copeland A."/>
            <person name="Lapidus A."/>
            <person name="Glavina del Rio T."/>
            <person name="Dalin E."/>
            <person name="Tice H."/>
            <person name="Bruce D."/>
            <person name="Goodwin L."/>
            <person name="Pitluck S."/>
            <person name="Kyrpides N."/>
            <person name="Mavromatis K."/>
            <person name="Ovchinnikova G."/>
            <person name="Daligault H."/>
            <person name="Detter J.C."/>
            <person name="Han C."/>
            <person name="Tapia R."/>
            <person name="Larimer F."/>
            <person name="Land M."/>
            <person name="Hauser L."/>
            <person name="Markowitz V."/>
            <person name="Cheng J.-F."/>
            <person name="Hugenholtz P."/>
            <person name="Woyke T."/>
            <person name="Wu D."/>
            <person name="Spring S."/>
            <person name="Schueler E."/>
            <person name="Brambilla E."/>
            <person name="Klenk H.-P."/>
            <person name="Eisen J.A."/>
        </authorList>
    </citation>
    <scope>NUCLEOTIDE SEQUENCE [LARGE SCALE GENOMIC DNA]</scope>
    <source>
        <strain evidence="7">DSM 4017 / NBRC 107636 / OCM 62 / WeN5</strain>
    </source>
</reference>
<sequence length="90" mass="10193">MAEIGAAVTEQIYTIPLRAVKGTSKPNRANRAISEIKKYLVRHMKSEPSQIKIDKSLNEKMWERGRENPPSSVRVRAAKFEDGEIQVELA</sequence>
<dbReference type="GO" id="GO:0002181">
    <property type="term" value="P:cytoplasmic translation"/>
    <property type="evidence" value="ECO:0007669"/>
    <property type="project" value="TreeGrafter"/>
</dbReference>
<dbReference type="GO" id="GO:0003735">
    <property type="term" value="F:structural constituent of ribosome"/>
    <property type="evidence" value="ECO:0007669"/>
    <property type="project" value="InterPro"/>
</dbReference>